<evidence type="ECO:0000313" key="3">
    <source>
        <dbReference type="Proteomes" id="UP001321749"/>
    </source>
</evidence>
<reference evidence="2" key="2">
    <citation type="submission" date="2023-06" db="EMBL/GenBank/DDBJ databases">
        <authorList>
            <consortium name="Lawrence Berkeley National Laboratory"/>
            <person name="Mondo S.J."/>
            <person name="Hensen N."/>
            <person name="Bonometti L."/>
            <person name="Westerberg I."/>
            <person name="Brannstrom I.O."/>
            <person name="Guillou S."/>
            <person name="Cros-Aarteil S."/>
            <person name="Calhoun S."/>
            <person name="Haridas S."/>
            <person name="Kuo A."/>
            <person name="Pangilinan J."/>
            <person name="Riley R."/>
            <person name="Labutti K."/>
            <person name="Andreopoulos B."/>
            <person name="Lipzen A."/>
            <person name="Chen C."/>
            <person name="Yanf M."/>
            <person name="Daum C."/>
            <person name="Ng V."/>
            <person name="Clum A."/>
            <person name="Steindorff A."/>
            <person name="Ohm R."/>
            <person name="Martin F."/>
            <person name="Silar P."/>
            <person name="Natvig D."/>
            <person name="Lalanne C."/>
            <person name="Gautier V."/>
            <person name="Ament-Velasquez S.L."/>
            <person name="Kruys A."/>
            <person name="Hutchinson M.I."/>
            <person name="Powell A.J."/>
            <person name="Barry K."/>
            <person name="Miller A.N."/>
            <person name="Grigoriev I.V."/>
            <person name="Debuchy R."/>
            <person name="Gladieux P."/>
            <person name="Thoren M.H."/>
            <person name="Johannesson H."/>
        </authorList>
    </citation>
    <scope>NUCLEOTIDE SEQUENCE</scope>
    <source>
        <strain evidence="2">PSN324</strain>
    </source>
</reference>
<reference evidence="2" key="1">
    <citation type="journal article" date="2023" name="Mol. Phylogenet. Evol.">
        <title>Genome-scale phylogeny and comparative genomics of the fungal order Sordariales.</title>
        <authorList>
            <person name="Hensen N."/>
            <person name="Bonometti L."/>
            <person name="Westerberg I."/>
            <person name="Brannstrom I.O."/>
            <person name="Guillou S."/>
            <person name="Cros-Aarteil S."/>
            <person name="Calhoun S."/>
            <person name="Haridas S."/>
            <person name="Kuo A."/>
            <person name="Mondo S."/>
            <person name="Pangilinan J."/>
            <person name="Riley R."/>
            <person name="LaButti K."/>
            <person name="Andreopoulos B."/>
            <person name="Lipzen A."/>
            <person name="Chen C."/>
            <person name="Yan M."/>
            <person name="Daum C."/>
            <person name="Ng V."/>
            <person name="Clum A."/>
            <person name="Steindorff A."/>
            <person name="Ohm R.A."/>
            <person name="Martin F."/>
            <person name="Silar P."/>
            <person name="Natvig D.O."/>
            <person name="Lalanne C."/>
            <person name="Gautier V."/>
            <person name="Ament-Velasquez S.L."/>
            <person name="Kruys A."/>
            <person name="Hutchinson M.I."/>
            <person name="Powell A.J."/>
            <person name="Barry K."/>
            <person name="Miller A.N."/>
            <person name="Grigoriev I.V."/>
            <person name="Debuchy R."/>
            <person name="Gladieux P."/>
            <person name="Hiltunen Thoren M."/>
            <person name="Johannesson H."/>
        </authorList>
    </citation>
    <scope>NUCLEOTIDE SEQUENCE</scope>
    <source>
        <strain evidence="2">PSN324</strain>
    </source>
</reference>
<feature type="region of interest" description="Disordered" evidence="1">
    <location>
        <begin position="1"/>
        <end position="22"/>
    </location>
</feature>
<feature type="region of interest" description="Disordered" evidence="1">
    <location>
        <begin position="628"/>
        <end position="667"/>
    </location>
</feature>
<feature type="compositionally biased region" description="Acidic residues" evidence="1">
    <location>
        <begin position="651"/>
        <end position="660"/>
    </location>
</feature>
<dbReference type="Proteomes" id="UP001321749">
    <property type="component" value="Unassembled WGS sequence"/>
</dbReference>
<feature type="region of interest" description="Disordered" evidence="1">
    <location>
        <begin position="56"/>
        <end position="99"/>
    </location>
</feature>
<comment type="caution">
    <text evidence="2">The sequence shown here is derived from an EMBL/GenBank/DDBJ whole genome shotgun (WGS) entry which is preliminary data.</text>
</comment>
<name>A0AAV9HDR0_9PEZI</name>
<evidence type="ECO:0000313" key="2">
    <source>
        <dbReference type="EMBL" id="KAK4458808.1"/>
    </source>
</evidence>
<organism evidence="2 3">
    <name type="scientific">Cladorrhinum samala</name>
    <dbReference type="NCBI Taxonomy" id="585594"/>
    <lineage>
        <taxon>Eukaryota</taxon>
        <taxon>Fungi</taxon>
        <taxon>Dikarya</taxon>
        <taxon>Ascomycota</taxon>
        <taxon>Pezizomycotina</taxon>
        <taxon>Sordariomycetes</taxon>
        <taxon>Sordariomycetidae</taxon>
        <taxon>Sordariales</taxon>
        <taxon>Podosporaceae</taxon>
        <taxon>Cladorrhinum</taxon>
    </lineage>
</organism>
<evidence type="ECO:0000256" key="1">
    <source>
        <dbReference type="SAM" id="MobiDB-lite"/>
    </source>
</evidence>
<dbReference type="AlphaFoldDB" id="A0AAV9HDR0"/>
<accession>A0AAV9HDR0</accession>
<protein>
    <submittedName>
        <fullName evidence="2">Uncharacterized protein</fullName>
    </submittedName>
</protein>
<sequence length="667" mass="74544">MSTNTNPPRQQAARLTGRRRSSILRTSLDQLQPGGRRRSSTIRKYARNIENFNRNRATNAVRERNDVGVPFPSRMRTRSMARADEEDDPTQRQQTEVRRRWQPSIVIGSPLWLDGEDPSKIEMADRKVAQTRLWAEHYQGVAGFAEMHQEAVRERAHLDEKDEANTKPRSSVAALQTAAVNKRIRLLQNLLGDCEFGPERENIEAAKAGYESGDIPYSESYTIIWAGRIVDRMPDYETFTADREALLDRYASEHGPGWLWYEPPLSGTSSSPMRGPTILAKRGTSLINEHRFRCNTENMGHYHIEMGFQRRKELVTRRALSSDLGYPSKPSKVTTEADSTGPIVYYQTLLDSGATLPFIYSADLVCLNIDKRSYAAQSAKAVSTASAVISMRTYDMSVSVYPFPEPAQSSTAAKSRVPQIHYEAYNAATYPPPSPGPPTWPSEPSVMSLVLPVVVSAGSAAADFDASQPPDRLSGLAPFHLVYLASTPGQNKLHLGEDRRDVLGSLRMPGQKRYKTEDIYSKTPERKRHLTTQMDAGHPAWLHERVVAEQPRRIIFEHDFVDGTGRVLRDEDGDDRHGVGGRSVLVVGPKGTAFDDLKAHGGGVQGVEVIEIEPRRLESQQKALEDWKRANGLEVNKSPKANGKGKRTATENDDIAEEEPSTWSSWL</sequence>
<dbReference type="EMBL" id="MU865056">
    <property type="protein sequence ID" value="KAK4458808.1"/>
    <property type="molecule type" value="Genomic_DNA"/>
</dbReference>
<keyword evidence="3" id="KW-1185">Reference proteome</keyword>
<proteinExistence type="predicted"/>
<gene>
    <name evidence="2" type="ORF">QBC42DRAFT_313416</name>
</gene>